<keyword evidence="8" id="KW-1185">Reference proteome</keyword>
<evidence type="ECO:0000256" key="6">
    <source>
        <dbReference type="SAM" id="Phobius"/>
    </source>
</evidence>
<evidence type="ECO:0000256" key="5">
    <source>
        <dbReference type="ARBA" id="ARBA00023136"/>
    </source>
</evidence>
<gene>
    <name evidence="7" type="ORF">JZO76_01690</name>
</gene>
<feature type="transmembrane region" description="Helical" evidence="6">
    <location>
        <begin position="5"/>
        <end position="27"/>
    </location>
</feature>
<evidence type="ECO:0000256" key="4">
    <source>
        <dbReference type="ARBA" id="ARBA00022989"/>
    </source>
</evidence>
<feature type="transmembrane region" description="Helical" evidence="6">
    <location>
        <begin position="33"/>
        <end position="64"/>
    </location>
</feature>
<dbReference type="PANTHER" id="PTHR13353:SF5">
    <property type="entry name" value="TRANSMEMBRANE PROTEIN 19"/>
    <property type="match status" value="1"/>
</dbReference>
<dbReference type="EMBL" id="JAFLVT010000002">
    <property type="protein sequence ID" value="MBO0448240.1"/>
    <property type="molecule type" value="Genomic_DNA"/>
</dbReference>
<keyword evidence="4 6" id="KW-1133">Transmembrane helix</keyword>
<feature type="transmembrane region" description="Helical" evidence="6">
    <location>
        <begin position="194"/>
        <end position="211"/>
    </location>
</feature>
<accession>A0ABS3H457</accession>
<comment type="subcellular location">
    <subcellularLocation>
        <location evidence="1">Membrane</location>
        <topology evidence="1">Multi-pass membrane protein</topology>
    </subcellularLocation>
</comment>
<feature type="transmembrane region" description="Helical" evidence="6">
    <location>
        <begin position="158"/>
        <end position="182"/>
    </location>
</feature>
<evidence type="ECO:0000256" key="3">
    <source>
        <dbReference type="ARBA" id="ARBA00022692"/>
    </source>
</evidence>
<evidence type="ECO:0000313" key="8">
    <source>
        <dbReference type="Proteomes" id="UP000664256"/>
    </source>
</evidence>
<protein>
    <submittedName>
        <fullName evidence="7">DUF92 domain-containing protein</fullName>
    </submittedName>
</protein>
<organism evidence="7 8">
    <name type="scientific">Candidatus Enterococcus myersii</name>
    <dbReference type="NCBI Taxonomy" id="2815322"/>
    <lineage>
        <taxon>Bacteria</taxon>
        <taxon>Bacillati</taxon>
        <taxon>Bacillota</taxon>
        <taxon>Bacilli</taxon>
        <taxon>Lactobacillales</taxon>
        <taxon>Enterococcaceae</taxon>
        <taxon>Enterococcus</taxon>
    </lineage>
</organism>
<dbReference type="Proteomes" id="UP000664256">
    <property type="component" value="Unassembled WGS sequence"/>
</dbReference>
<proteinExistence type="inferred from homology"/>
<keyword evidence="5 6" id="KW-0472">Membrane</keyword>
<evidence type="ECO:0000256" key="2">
    <source>
        <dbReference type="ARBA" id="ARBA00009012"/>
    </source>
</evidence>
<dbReference type="PANTHER" id="PTHR13353">
    <property type="entry name" value="TRANSMEMBRANE PROTEIN 19"/>
    <property type="match status" value="1"/>
</dbReference>
<evidence type="ECO:0000256" key="1">
    <source>
        <dbReference type="ARBA" id="ARBA00004141"/>
    </source>
</evidence>
<dbReference type="Pfam" id="PF01940">
    <property type="entry name" value="DUF92"/>
    <property type="match status" value="1"/>
</dbReference>
<sequence>MITVYLACGGLIFTALLGFVLFIAHYLTFSGYLAFIFLGTFLAALTPPFVWLLLGLFFGSAIFIHAIKKVASNQFDTIGKKGAKRDAKQLLANSLPVLVAGLLAQFFPATFNWSEIMTALIAVSSADTWASEIGMLAKGDPYNILTLKKVATGLSGGVSLLGTFAAIGGSFLIAATYAGGIFLFTPISFQPATFWQPFLLGVLGMFVDSLLGSALQSKYRCVVCHQITEQEYHHNKPCQLVHGLKFIDNDIVNLLTGFTVLVITMFI</sequence>
<evidence type="ECO:0000313" key="7">
    <source>
        <dbReference type="EMBL" id="MBO0448240.1"/>
    </source>
</evidence>
<dbReference type="RefSeq" id="WP_206902449.1">
    <property type="nucleotide sequence ID" value="NZ_JAFLVT010000002.1"/>
</dbReference>
<keyword evidence="3 6" id="KW-0812">Transmembrane</keyword>
<comment type="caution">
    <text evidence="7">The sequence shown here is derived from an EMBL/GenBank/DDBJ whole genome shotgun (WGS) entry which is preliminary data.</text>
</comment>
<name>A0ABS3H457_9ENTE</name>
<reference evidence="7 8" key="1">
    <citation type="submission" date="2021-03" db="EMBL/GenBank/DDBJ databases">
        <title>Enterococcal diversity collection.</title>
        <authorList>
            <person name="Gilmore M.S."/>
            <person name="Schwartzman J."/>
            <person name="Van Tyne D."/>
            <person name="Martin M."/>
            <person name="Earl A.M."/>
            <person name="Manson A.L."/>
            <person name="Straub T."/>
            <person name="Salamzade R."/>
            <person name="Saavedra J."/>
            <person name="Lebreton F."/>
            <person name="Prichula J."/>
            <person name="Schaufler K."/>
            <person name="Gaca A."/>
            <person name="Sgardioli B."/>
            <person name="Wagenaar J."/>
            <person name="Strong T."/>
        </authorList>
    </citation>
    <scope>NUCLEOTIDE SEQUENCE [LARGE SCALE GENOMIC DNA]</scope>
    <source>
        <strain evidence="7 8">MJM12</strain>
    </source>
</reference>
<comment type="similarity">
    <text evidence="2">Belongs to the TMEM19 family.</text>
</comment>
<dbReference type="InterPro" id="IPR002794">
    <property type="entry name" value="DUF92_TMEM19"/>
</dbReference>